<evidence type="ECO:0000313" key="2">
    <source>
        <dbReference type="EMBL" id="CAA9338595.1"/>
    </source>
</evidence>
<feature type="region of interest" description="Disordered" evidence="1">
    <location>
        <begin position="157"/>
        <end position="220"/>
    </location>
</feature>
<accession>A0A6J4LQ95</accession>
<organism evidence="2">
    <name type="scientific">uncultured Gemmatimonadota bacterium</name>
    <dbReference type="NCBI Taxonomy" id="203437"/>
    <lineage>
        <taxon>Bacteria</taxon>
        <taxon>Pseudomonadati</taxon>
        <taxon>Gemmatimonadota</taxon>
        <taxon>environmental samples</taxon>
    </lineage>
</organism>
<feature type="compositionally biased region" description="Basic and acidic residues" evidence="1">
    <location>
        <begin position="167"/>
        <end position="182"/>
    </location>
</feature>
<feature type="non-terminal residue" evidence="2">
    <location>
        <position position="1"/>
    </location>
</feature>
<gene>
    <name evidence="2" type="ORF">AVDCRST_MAG68-2908</name>
</gene>
<proteinExistence type="predicted"/>
<dbReference type="EMBL" id="CADCTW010000134">
    <property type="protein sequence ID" value="CAA9338595.1"/>
    <property type="molecule type" value="Genomic_DNA"/>
</dbReference>
<sequence>GLHRAPPGPAARRRPRQPAPAALHGVHAHPAGHRLRPALAHQDPGRALHHHPSQRPHRLLLRGDVPHGGVLELHRLGAARRRHPAAASAHGHAGRGRLLPHHPQHLRHHRLAPLHRHLGGHGADAAGLHLPALLGLRSPEAAPLGHPRRPRGAVLLAARPHPGARGVRGDGAERPGRDDGDPRLSPAALGAPPAGHRPRGRPVPDGRAGDGASRARDARL</sequence>
<feature type="compositionally biased region" description="Basic and acidic residues" evidence="1">
    <location>
        <begin position="202"/>
        <end position="220"/>
    </location>
</feature>
<dbReference type="AlphaFoldDB" id="A0A6J4LQ95"/>
<name>A0A6J4LQ95_9BACT</name>
<feature type="non-terminal residue" evidence="2">
    <location>
        <position position="220"/>
    </location>
</feature>
<reference evidence="2" key="1">
    <citation type="submission" date="2020-02" db="EMBL/GenBank/DDBJ databases">
        <authorList>
            <person name="Meier V. D."/>
        </authorList>
    </citation>
    <scope>NUCLEOTIDE SEQUENCE</scope>
    <source>
        <strain evidence="2">AVDCRST_MAG68</strain>
    </source>
</reference>
<feature type="region of interest" description="Disordered" evidence="1">
    <location>
        <begin position="1"/>
        <end position="30"/>
    </location>
</feature>
<evidence type="ECO:0000256" key="1">
    <source>
        <dbReference type="SAM" id="MobiDB-lite"/>
    </source>
</evidence>
<feature type="compositionally biased region" description="Low complexity" evidence="1">
    <location>
        <begin position="183"/>
        <end position="194"/>
    </location>
</feature>
<protein>
    <submittedName>
        <fullName evidence="2">Uncharacterized protein</fullName>
    </submittedName>
</protein>